<proteinExistence type="predicted"/>
<name>A0A9P6C1A4_9AGAR</name>
<reference evidence="1" key="1">
    <citation type="submission" date="2020-11" db="EMBL/GenBank/DDBJ databases">
        <authorList>
            <consortium name="DOE Joint Genome Institute"/>
            <person name="Ahrendt S."/>
            <person name="Riley R."/>
            <person name="Andreopoulos W."/>
            <person name="Labutti K."/>
            <person name="Pangilinan J."/>
            <person name="Ruiz-Duenas F.J."/>
            <person name="Barrasa J.M."/>
            <person name="Sanchez-Garcia M."/>
            <person name="Camarero S."/>
            <person name="Miyauchi S."/>
            <person name="Serrano A."/>
            <person name="Linde D."/>
            <person name="Babiker R."/>
            <person name="Drula E."/>
            <person name="Ayuso-Fernandez I."/>
            <person name="Pacheco R."/>
            <person name="Padilla G."/>
            <person name="Ferreira P."/>
            <person name="Barriuso J."/>
            <person name="Kellner H."/>
            <person name="Castanera R."/>
            <person name="Alfaro M."/>
            <person name="Ramirez L."/>
            <person name="Pisabarro A.G."/>
            <person name="Kuo A."/>
            <person name="Tritt A."/>
            <person name="Lipzen A."/>
            <person name="He G."/>
            <person name="Yan M."/>
            <person name="Ng V."/>
            <person name="Cullen D."/>
            <person name="Martin F."/>
            <person name="Rosso M.-N."/>
            <person name="Henrissat B."/>
            <person name="Hibbett D."/>
            <person name="Martinez A.T."/>
            <person name="Grigoriev I.V."/>
        </authorList>
    </citation>
    <scope>NUCLEOTIDE SEQUENCE</scope>
    <source>
        <strain evidence="1">MF-IS2</strain>
    </source>
</reference>
<protein>
    <submittedName>
        <fullName evidence="1">Uncharacterized protein</fullName>
    </submittedName>
</protein>
<comment type="caution">
    <text evidence="1">The sequence shown here is derived from an EMBL/GenBank/DDBJ whole genome shotgun (WGS) entry which is preliminary data.</text>
</comment>
<gene>
    <name evidence="1" type="ORF">P691DRAFT_802216</name>
</gene>
<dbReference type="AlphaFoldDB" id="A0A9P6C1A4"/>
<evidence type="ECO:0000313" key="1">
    <source>
        <dbReference type="EMBL" id="KAF9447532.1"/>
    </source>
</evidence>
<accession>A0A9P6C1A4</accession>
<organism evidence="1 2">
    <name type="scientific">Macrolepiota fuliginosa MF-IS2</name>
    <dbReference type="NCBI Taxonomy" id="1400762"/>
    <lineage>
        <taxon>Eukaryota</taxon>
        <taxon>Fungi</taxon>
        <taxon>Dikarya</taxon>
        <taxon>Basidiomycota</taxon>
        <taxon>Agaricomycotina</taxon>
        <taxon>Agaricomycetes</taxon>
        <taxon>Agaricomycetidae</taxon>
        <taxon>Agaricales</taxon>
        <taxon>Agaricineae</taxon>
        <taxon>Agaricaceae</taxon>
        <taxon>Macrolepiota</taxon>
    </lineage>
</organism>
<keyword evidence="2" id="KW-1185">Reference proteome</keyword>
<dbReference type="Proteomes" id="UP000807342">
    <property type="component" value="Unassembled WGS sequence"/>
</dbReference>
<sequence length="61" mass="7005">MYTDNPRHPSTAHKPLTRTAIPSTMFLYRIAMSSTLSLDRNVRSRHFFTRGIYPPEGDPTP</sequence>
<evidence type="ECO:0000313" key="2">
    <source>
        <dbReference type="Proteomes" id="UP000807342"/>
    </source>
</evidence>
<dbReference type="EMBL" id="MU151195">
    <property type="protein sequence ID" value="KAF9447532.1"/>
    <property type="molecule type" value="Genomic_DNA"/>
</dbReference>